<evidence type="ECO:0000313" key="7">
    <source>
        <dbReference type="EMBL" id="RPF56746.1"/>
    </source>
</evidence>
<keyword evidence="3" id="KW-0159">Chromosome partition</keyword>
<dbReference type="Pfam" id="PF17762">
    <property type="entry name" value="HTH_ParB"/>
    <property type="match status" value="1"/>
</dbReference>
<dbReference type="InterPro" id="IPR050336">
    <property type="entry name" value="Chromosome_partition/occlusion"/>
</dbReference>
<dbReference type="GO" id="GO:0003677">
    <property type="term" value="F:DNA binding"/>
    <property type="evidence" value="ECO:0007669"/>
    <property type="project" value="UniProtKB-KW"/>
</dbReference>
<evidence type="ECO:0000256" key="2">
    <source>
        <dbReference type="ARBA" id="ARBA00006295"/>
    </source>
</evidence>
<dbReference type="EMBL" id="RKRK01000003">
    <property type="protein sequence ID" value="RPF56746.1"/>
    <property type="molecule type" value="Genomic_DNA"/>
</dbReference>
<dbReference type="GO" id="GO:0007059">
    <property type="term" value="P:chromosome segregation"/>
    <property type="evidence" value="ECO:0007669"/>
    <property type="project" value="UniProtKB-KW"/>
</dbReference>
<dbReference type="OrthoDB" id="9802051at2"/>
<proteinExistence type="inferred from homology"/>
<gene>
    <name evidence="7" type="ORF">EDD62_1405</name>
</gene>
<dbReference type="PANTHER" id="PTHR33375">
    <property type="entry name" value="CHROMOSOME-PARTITIONING PROTEIN PARB-RELATED"/>
    <property type="match status" value="1"/>
</dbReference>
<comment type="subcellular location">
    <subcellularLocation>
        <location evidence="1">Cytoplasm</location>
        <location evidence="1">Nucleoid</location>
    </subcellularLocation>
</comment>
<dbReference type="Gene3D" id="1.10.10.2830">
    <property type="match status" value="1"/>
</dbReference>
<feature type="region of interest" description="Disordered" evidence="5">
    <location>
        <begin position="220"/>
        <end position="250"/>
    </location>
</feature>
<evidence type="ECO:0000256" key="1">
    <source>
        <dbReference type="ARBA" id="ARBA00004453"/>
    </source>
</evidence>
<comment type="caution">
    <text evidence="7">The sequence shown here is derived from an EMBL/GenBank/DDBJ whole genome shotgun (WGS) entry which is preliminary data.</text>
</comment>
<evidence type="ECO:0000256" key="4">
    <source>
        <dbReference type="ARBA" id="ARBA00023125"/>
    </source>
</evidence>
<organism evidence="7 8">
    <name type="scientific">Abyssicoccus albus</name>
    <dbReference type="NCBI Taxonomy" id="1817405"/>
    <lineage>
        <taxon>Bacteria</taxon>
        <taxon>Bacillati</taxon>
        <taxon>Bacillota</taxon>
        <taxon>Bacilli</taxon>
        <taxon>Bacillales</taxon>
        <taxon>Abyssicoccaceae</taxon>
    </lineage>
</organism>
<dbReference type="Gene3D" id="3.90.1530.30">
    <property type="match status" value="1"/>
</dbReference>
<accession>A0A3N5BG94</accession>
<dbReference type="PANTHER" id="PTHR33375:SF1">
    <property type="entry name" value="CHROMOSOME-PARTITIONING PROTEIN PARB-RELATED"/>
    <property type="match status" value="1"/>
</dbReference>
<dbReference type="Pfam" id="PF02195">
    <property type="entry name" value="ParB_N"/>
    <property type="match status" value="1"/>
</dbReference>
<dbReference type="NCBIfam" id="TIGR00180">
    <property type="entry name" value="parB_part"/>
    <property type="match status" value="1"/>
</dbReference>
<evidence type="ECO:0000256" key="5">
    <source>
        <dbReference type="SAM" id="MobiDB-lite"/>
    </source>
</evidence>
<dbReference type="InterPro" id="IPR041468">
    <property type="entry name" value="HTH_ParB/Spo0J"/>
</dbReference>
<reference evidence="7 8" key="1">
    <citation type="submission" date="2018-11" db="EMBL/GenBank/DDBJ databases">
        <title>Genomic Encyclopedia of Type Strains, Phase IV (KMG-IV): sequencing the most valuable type-strain genomes for metagenomic binning, comparative biology and taxonomic classification.</title>
        <authorList>
            <person name="Goeker M."/>
        </authorList>
    </citation>
    <scope>NUCLEOTIDE SEQUENCE [LARGE SCALE GENOMIC DNA]</scope>
    <source>
        <strain evidence="7 8">DSM 29158</strain>
    </source>
</reference>
<dbReference type="AlphaFoldDB" id="A0A3N5BG94"/>
<dbReference type="FunFam" id="1.10.10.2830:FF:000001">
    <property type="entry name" value="Chromosome partitioning protein ParB"/>
    <property type="match status" value="1"/>
</dbReference>
<dbReference type="InterPro" id="IPR036086">
    <property type="entry name" value="ParB/Sulfiredoxin_sf"/>
</dbReference>
<dbReference type="Proteomes" id="UP000277108">
    <property type="component" value="Unassembled WGS sequence"/>
</dbReference>
<dbReference type="CDD" id="cd16393">
    <property type="entry name" value="SPO0J_N"/>
    <property type="match status" value="1"/>
</dbReference>
<keyword evidence="8" id="KW-1185">Reference proteome</keyword>
<name>A0A3N5BG94_9BACL</name>
<feature type="domain" description="HTH cro/C1-type" evidence="6">
    <location>
        <begin position="131"/>
        <end position="158"/>
    </location>
</feature>
<keyword evidence="4" id="KW-0238">DNA-binding</keyword>
<dbReference type="SMART" id="SM00470">
    <property type="entry name" value="ParB"/>
    <property type="match status" value="1"/>
</dbReference>
<dbReference type="InterPro" id="IPR003115">
    <property type="entry name" value="ParB_N"/>
</dbReference>
<dbReference type="GO" id="GO:0009295">
    <property type="term" value="C:nucleoid"/>
    <property type="evidence" value="ECO:0007669"/>
    <property type="project" value="UniProtKB-SubCell"/>
</dbReference>
<evidence type="ECO:0000259" key="6">
    <source>
        <dbReference type="PROSITE" id="PS50943"/>
    </source>
</evidence>
<evidence type="ECO:0000313" key="8">
    <source>
        <dbReference type="Proteomes" id="UP000277108"/>
    </source>
</evidence>
<dbReference type="FunFam" id="3.90.1530.30:FF:000001">
    <property type="entry name" value="Chromosome partitioning protein ParB"/>
    <property type="match status" value="1"/>
</dbReference>
<feature type="compositionally biased region" description="Basic and acidic residues" evidence="5">
    <location>
        <begin position="220"/>
        <end position="241"/>
    </location>
</feature>
<comment type="similarity">
    <text evidence="2">Belongs to the ParB family.</text>
</comment>
<sequence length="302" mass="34399">MAKPRGLGKGLGAIIMDKHDDELVETVKLSEIRVNPYQPRTEFDEDALNDLASSIKTHGVLQPIILRKSVKGFEIVAGERRFRASKLAGKNSIPAIVKTLSEKQMMELAVIENLQREDLTALEEARSYETLMDKLNITQQEVATRLGKSRSYIANMLRLLQLPNDVKKLINEGKISGGHGRTLLSLNNQIDKSKVAQQIIEEKMSVRQLEFHVKQLNEELNEHQGPKFVSPKDKDKDRESNNRSVNNTKPQFILKQEEILKKQFGTDVEISNKNKKGKISFSFKNEEEFKRLIDTFMNGSEQ</sequence>
<evidence type="ECO:0000256" key="3">
    <source>
        <dbReference type="ARBA" id="ARBA00022829"/>
    </source>
</evidence>
<dbReference type="RefSeq" id="WP_123808059.1">
    <property type="nucleotide sequence ID" value="NZ_RKRK01000003.1"/>
</dbReference>
<dbReference type="InterPro" id="IPR001387">
    <property type="entry name" value="Cro/C1-type_HTH"/>
</dbReference>
<dbReference type="PROSITE" id="PS50943">
    <property type="entry name" value="HTH_CROC1"/>
    <property type="match status" value="1"/>
</dbReference>
<protein>
    <submittedName>
        <fullName evidence="7">ParB family chromosome partitioning protein</fullName>
    </submittedName>
</protein>
<dbReference type="InterPro" id="IPR004437">
    <property type="entry name" value="ParB/RepB/Spo0J"/>
</dbReference>
<dbReference type="GO" id="GO:0045881">
    <property type="term" value="P:positive regulation of sporulation resulting in formation of a cellular spore"/>
    <property type="evidence" value="ECO:0007669"/>
    <property type="project" value="TreeGrafter"/>
</dbReference>
<dbReference type="SUPFAM" id="SSF109709">
    <property type="entry name" value="KorB DNA-binding domain-like"/>
    <property type="match status" value="1"/>
</dbReference>
<dbReference type="GO" id="GO:0005694">
    <property type="term" value="C:chromosome"/>
    <property type="evidence" value="ECO:0007669"/>
    <property type="project" value="TreeGrafter"/>
</dbReference>
<dbReference type="SUPFAM" id="SSF110849">
    <property type="entry name" value="ParB/Sulfiredoxin"/>
    <property type="match status" value="1"/>
</dbReference>